<protein>
    <recommendedName>
        <fullName evidence="4">PITH domain-containing protein</fullName>
    </recommendedName>
</protein>
<comment type="caution">
    <text evidence="5">The sequence shown here is derived from an EMBL/GenBank/DDBJ whole genome shotgun (WGS) entry which is preliminary data.</text>
</comment>
<keyword evidence="3" id="KW-0732">Signal</keyword>
<accession>A0A179HZ28</accession>
<evidence type="ECO:0000313" key="5">
    <source>
        <dbReference type="EMBL" id="OAQ95677.1"/>
    </source>
</evidence>
<dbReference type="InterPro" id="IPR037047">
    <property type="entry name" value="PITH_dom_sf"/>
</dbReference>
<feature type="signal peptide" evidence="3">
    <location>
        <begin position="1"/>
        <end position="19"/>
    </location>
</feature>
<dbReference type="AlphaFoldDB" id="A0A179HZ28"/>
<comment type="similarity">
    <text evidence="1">Belongs to the thioredoxin family.</text>
</comment>
<dbReference type="Gene3D" id="2.60.120.470">
    <property type="entry name" value="PITH domain"/>
    <property type="match status" value="1"/>
</dbReference>
<dbReference type="GO" id="GO:0005737">
    <property type="term" value="C:cytoplasm"/>
    <property type="evidence" value="ECO:0007669"/>
    <property type="project" value="UniProtKB-ARBA"/>
</dbReference>
<evidence type="ECO:0000256" key="2">
    <source>
        <dbReference type="ARBA" id="ARBA00023157"/>
    </source>
</evidence>
<dbReference type="InterPro" id="IPR010400">
    <property type="entry name" value="PITH_dom"/>
</dbReference>
<feature type="chain" id="PRO_5008103925" description="PITH domain-containing protein" evidence="3">
    <location>
        <begin position="20"/>
        <end position="397"/>
    </location>
</feature>
<evidence type="ECO:0000259" key="4">
    <source>
        <dbReference type="PROSITE" id="PS51532"/>
    </source>
</evidence>
<keyword evidence="2" id="KW-1015">Disulfide bond</keyword>
<dbReference type="PANTHER" id="PTHR46115">
    <property type="entry name" value="THIOREDOXIN-LIKE PROTEIN 1"/>
    <property type="match status" value="1"/>
</dbReference>
<dbReference type="Pfam" id="PF06201">
    <property type="entry name" value="PITH"/>
    <property type="match status" value="1"/>
</dbReference>
<dbReference type="SUPFAM" id="SSF49785">
    <property type="entry name" value="Galactose-binding domain-like"/>
    <property type="match status" value="1"/>
</dbReference>
<evidence type="ECO:0000256" key="1">
    <source>
        <dbReference type="ARBA" id="ARBA00008987"/>
    </source>
</evidence>
<evidence type="ECO:0000313" key="6">
    <source>
        <dbReference type="Proteomes" id="UP000243081"/>
    </source>
</evidence>
<dbReference type="SUPFAM" id="SSF52833">
    <property type="entry name" value="Thioredoxin-like"/>
    <property type="match status" value="1"/>
</dbReference>
<dbReference type="OrthoDB" id="2121326at2759"/>
<keyword evidence="6" id="KW-1185">Reference proteome</keyword>
<evidence type="ECO:0000256" key="3">
    <source>
        <dbReference type="SAM" id="SignalP"/>
    </source>
</evidence>
<gene>
    <name evidence="5" type="ORF">LLEC1_03202</name>
</gene>
<feature type="domain" description="PITH" evidence="4">
    <location>
        <begin position="203"/>
        <end position="397"/>
    </location>
</feature>
<dbReference type="InterPro" id="IPR036249">
    <property type="entry name" value="Thioredoxin-like_sf"/>
</dbReference>
<reference evidence="5 6" key="1">
    <citation type="submission" date="2016-03" db="EMBL/GenBank/DDBJ databases">
        <title>Fine-scale spatial genetic structure of a fungal parasite of coffee scale insects.</title>
        <authorList>
            <person name="Jackson D."/>
            <person name="Zemenick K.A."/>
            <person name="Malloure B."/>
            <person name="Quandt C.A."/>
            <person name="James T.Y."/>
        </authorList>
    </citation>
    <scope>NUCLEOTIDE SEQUENCE [LARGE SCALE GENOMIC DNA]</scope>
    <source>
        <strain evidence="5 6">UM487</strain>
    </source>
</reference>
<name>A0A179HZ28_CORDF</name>
<dbReference type="InterPro" id="IPR008979">
    <property type="entry name" value="Galactose-bd-like_sf"/>
</dbReference>
<dbReference type="OMA" id="PIFEMFP"/>
<dbReference type="Proteomes" id="UP000243081">
    <property type="component" value="Unassembled WGS sequence"/>
</dbReference>
<dbReference type="InterPro" id="IPR013766">
    <property type="entry name" value="Thioredoxin_domain"/>
</dbReference>
<dbReference type="Gene3D" id="3.40.30.10">
    <property type="entry name" value="Glutaredoxin"/>
    <property type="match status" value="1"/>
</dbReference>
<dbReference type="Pfam" id="PF00085">
    <property type="entry name" value="Thioredoxin"/>
    <property type="match status" value="1"/>
</dbReference>
<organism evidence="5 6">
    <name type="scientific">Cordyceps confragosa</name>
    <name type="common">Lecanicillium lecanii</name>
    <dbReference type="NCBI Taxonomy" id="2714763"/>
    <lineage>
        <taxon>Eukaryota</taxon>
        <taxon>Fungi</taxon>
        <taxon>Dikarya</taxon>
        <taxon>Ascomycota</taxon>
        <taxon>Pezizomycotina</taxon>
        <taxon>Sordariomycetes</taxon>
        <taxon>Hypocreomycetidae</taxon>
        <taxon>Hypocreales</taxon>
        <taxon>Cordycipitaceae</taxon>
        <taxon>Akanthomyces</taxon>
    </lineage>
</organism>
<dbReference type="CDD" id="cd02947">
    <property type="entry name" value="TRX_family"/>
    <property type="match status" value="1"/>
</dbReference>
<sequence length="397" mass="43065">MSGWGWCISPAWLFHIIAASFLRASDSSTGALAGLLHCCSTGTYFESARSGIRAKLECGRRLCLVSCTHRHPAEQLLIARCSAGTALSLDVLTLLTLPFCALVFSESSELSEQLSTVYESLSHSLSRAGKISFVKIDFDKNAELAKSHGVTKAPSFLIFRDGKVRDRAQGTNPLELRKFAEKIAKEAQALESGSSSAAASGWRGAELPRGYGDITDQVEIRDCEVLNADDGAGTVRTLFDTAKPSGLDKGKETGSAVKDWVQSGSDDQLLLYIPFQSTIKLHTIQLTSLPAPDDEGEVSRPHVIHLFINRPQNMDFAEADDSEPTQVINLGPGDWNDDGTANISLRFVKFQKTSTVILYVQQGDGEAEAVRLDRVRLIGEAGTKREMGNLQKAGDDE</sequence>
<dbReference type="PROSITE" id="PS51532">
    <property type="entry name" value="PITH"/>
    <property type="match status" value="1"/>
</dbReference>
<dbReference type="EMBL" id="LUKN01004698">
    <property type="protein sequence ID" value="OAQ95677.1"/>
    <property type="molecule type" value="Genomic_DNA"/>
</dbReference>
<proteinExistence type="inferred from homology"/>